<gene>
    <name evidence="2" type="ORF">FSB_LOCUS1009</name>
</gene>
<evidence type="ECO:0000313" key="2">
    <source>
        <dbReference type="EMBL" id="SPC73127.1"/>
    </source>
</evidence>
<accession>A0A2N9E2J4</accession>
<keyword evidence="1" id="KW-1133">Transmembrane helix</keyword>
<keyword evidence="1" id="KW-0812">Transmembrane</keyword>
<dbReference type="EMBL" id="OIVN01000042">
    <property type="protein sequence ID" value="SPC73127.1"/>
    <property type="molecule type" value="Genomic_DNA"/>
</dbReference>
<keyword evidence="1" id="KW-0472">Membrane</keyword>
<feature type="transmembrane region" description="Helical" evidence="1">
    <location>
        <begin position="6"/>
        <end position="26"/>
    </location>
</feature>
<sequence>MATPVNMAISALSLSLSISISPYISLYGGGRRRGGLVGCKPMEKGGSGEWLPAAAMMVV</sequence>
<name>A0A2N9E2J4_FAGSY</name>
<proteinExistence type="predicted"/>
<dbReference type="AlphaFoldDB" id="A0A2N9E2J4"/>
<reference evidence="2" key="1">
    <citation type="submission" date="2018-02" db="EMBL/GenBank/DDBJ databases">
        <authorList>
            <person name="Cohen D.B."/>
            <person name="Kent A.D."/>
        </authorList>
    </citation>
    <scope>NUCLEOTIDE SEQUENCE</scope>
</reference>
<evidence type="ECO:0000256" key="1">
    <source>
        <dbReference type="SAM" id="Phobius"/>
    </source>
</evidence>
<protein>
    <submittedName>
        <fullName evidence="2">Uncharacterized protein</fullName>
    </submittedName>
</protein>
<organism evidence="2">
    <name type="scientific">Fagus sylvatica</name>
    <name type="common">Beechnut</name>
    <dbReference type="NCBI Taxonomy" id="28930"/>
    <lineage>
        <taxon>Eukaryota</taxon>
        <taxon>Viridiplantae</taxon>
        <taxon>Streptophyta</taxon>
        <taxon>Embryophyta</taxon>
        <taxon>Tracheophyta</taxon>
        <taxon>Spermatophyta</taxon>
        <taxon>Magnoliopsida</taxon>
        <taxon>eudicotyledons</taxon>
        <taxon>Gunneridae</taxon>
        <taxon>Pentapetalae</taxon>
        <taxon>rosids</taxon>
        <taxon>fabids</taxon>
        <taxon>Fagales</taxon>
        <taxon>Fagaceae</taxon>
        <taxon>Fagus</taxon>
    </lineage>
</organism>